<evidence type="ECO:0000256" key="2">
    <source>
        <dbReference type="SAM" id="SignalP"/>
    </source>
</evidence>
<gene>
    <name evidence="3" type="ORF">SOCE26_009350</name>
</gene>
<protein>
    <recommendedName>
        <fullName evidence="5">Secreted protein</fullName>
    </recommendedName>
</protein>
<evidence type="ECO:0008006" key="5">
    <source>
        <dbReference type="Google" id="ProtNLM"/>
    </source>
</evidence>
<evidence type="ECO:0000256" key="1">
    <source>
        <dbReference type="SAM" id="MobiDB-lite"/>
    </source>
</evidence>
<evidence type="ECO:0000313" key="3">
    <source>
        <dbReference type="EMBL" id="AUX39542.1"/>
    </source>
</evidence>
<dbReference type="PROSITE" id="PS51257">
    <property type="entry name" value="PROKAR_LIPOPROTEIN"/>
    <property type="match status" value="1"/>
</dbReference>
<organism evidence="3 4">
    <name type="scientific">Sorangium cellulosum</name>
    <name type="common">Polyangium cellulosum</name>
    <dbReference type="NCBI Taxonomy" id="56"/>
    <lineage>
        <taxon>Bacteria</taxon>
        <taxon>Pseudomonadati</taxon>
        <taxon>Myxococcota</taxon>
        <taxon>Polyangia</taxon>
        <taxon>Polyangiales</taxon>
        <taxon>Polyangiaceae</taxon>
        <taxon>Sorangium</taxon>
    </lineage>
</organism>
<accession>A0A2L0EJQ8</accession>
<feature type="compositionally biased region" description="Gly residues" evidence="1">
    <location>
        <begin position="55"/>
        <end position="75"/>
    </location>
</feature>
<keyword evidence="2" id="KW-0732">Signal</keyword>
<reference evidence="3 4" key="1">
    <citation type="submission" date="2015-09" db="EMBL/GenBank/DDBJ databases">
        <title>Sorangium comparison.</title>
        <authorList>
            <person name="Zaburannyi N."/>
            <person name="Bunk B."/>
            <person name="Overmann J."/>
            <person name="Mueller R."/>
        </authorList>
    </citation>
    <scope>NUCLEOTIDE SEQUENCE [LARGE SCALE GENOMIC DNA]</scope>
    <source>
        <strain evidence="3 4">So ce26</strain>
    </source>
</reference>
<dbReference type="AlphaFoldDB" id="A0A2L0EJQ8"/>
<feature type="chain" id="PRO_5014875537" description="Secreted protein" evidence="2">
    <location>
        <begin position="20"/>
        <end position="388"/>
    </location>
</feature>
<proteinExistence type="predicted"/>
<dbReference type="EMBL" id="CP012673">
    <property type="protein sequence ID" value="AUX39542.1"/>
    <property type="molecule type" value="Genomic_DNA"/>
</dbReference>
<dbReference type="SUPFAM" id="SSF101898">
    <property type="entry name" value="NHL repeat"/>
    <property type="match status" value="1"/>
</dbReference>
<dbReference type="Proteomes" id="UP000238348">
    <property type="component" value="Chromosome"/>
</dbReference>
<name>A0A2L0EJQ8_SORCE</name>
<dbReference type="OrthoDB" id="9822895at2"/>
<sequence>MRRRFLVTWVAMLGSTAVAAGFLAAACSPEERSFTSSGSSAGSGGGDSSAATTSGGTGGGGGSGTGGEAGGGGGSPDASTPPPSPPEVVAAGLDEPYSIAVDDQSVFILSAATLLRCPVAGCPAPVLLAEGLAPPAGAFSPPYLVSVDLNFVHWLASRRGSTARSYFRCPAAGCVGDTPREVWEPLNGTPTQIQVGDDGVVRISEKFDVYECDGSTCTRIPCVHADSIRSFVMDGTTVYWSHTTDPGGVYFCNASDSTGAIQLHAEPGAAMAIQGDIHYVMSVAKGSIFSCKKAGCGGSPAAFVEGEQALTSMAVGPTGVYWTAAGDETRTGGAVKMCPLDGCGAGPRVIASGQARPTSIRLRNGFVYWANRGVAGPPMSGEIVRAGL</sequence>
<evidence type="ECO:0000313" key="4">
    <source>
        <dbReference type="Proteomes" id="UP000238348"/>
    </source>
</evidence>
<feature type="signal peptide" evidence="2">
    <location>
        <begin position="1"/>
        <end position="19"/>
    </location>
</feature>
<feature type="region of interest" description="Disordered" evidence="1">
    <location>
        <begin position="33"/>
        <end position="90"/>
    </location>
</feature>
<dbReference type="RefSeq" id="WP_159396648.1">
    <property type="nucleotide sequence ID" value="NZ_CP012673.1"/>
</dbReference>